<accession>A0A8R7JXX1</accession>
<organism evidence="2 3">
    <name type="scientific">Triticum urartu</name>
    <name type="common">Red wild einkorn</name>
    <name type="synonym">Crithodium urartu</name>
    <dbReference type="NCBI Taxonomy" id="4572"/>
    <lineage>
        <taxon>Eukaryota</taxon>
        <taxon>Viridiplantae</taxon>
        <taxon>Streptophyta</taxon>
        <taxon>Embryophyta</taxon>
        <taxon>Tracheophyta</taxon>
        <taxon>Spermatophyta</taxon>
        <taxon>Magnoliopsida</taxon>
        <taxon>Liliopsida</taxon>
        <taxon>Poales</taxon>
        <taxon>Poaceae</taxon>
        <taxon>BOP clade</taxon>
        <taxon>Pooideae</taxon>
        <taxon>Triticodae</taxon>
        <taxon>Triticeae</taxon>
        <taxon>Triticinae</taxon>
        <taxon>Triticum</taxon>
    </lineage>
</organism>
<dbReference type="AlphaFoldDB" id="A0A8R7JXX1"/>
<reference evidence="2" key="2">
    <citation type="submission" date="2018-03" db="EMBL/GenBank/DDBJ databases">
        <title>The Triticum urartu genome reveals the dynamic nature of wheat genome evolution.</title>
        <authorList>
            <person name="Ling H."/>
            <person name="Ma B."/>
            <person name="Shi X."/>
            <person name="Liu H."/>
            <person name="Dong L."/>
            <person name="Sun H."/>
            <person name="Cao Y."/>
            <person name="Gao Q."/>
            <person name="Zheng S."/>
            <person name="Li Y."/>
            <person name="Yu Y."/>
            <person name="Du H."/>
            <person name="Qi M."/>
            <person name="Li Y."/>
            <person name="Yu H."/>
            <person name="Cui Y."/>
            <person name="Wang N."/>
            <person name="Chen C."/>
            <person name="Wu H."/>
            <person name="Zhao Y."/>
            <person name="Zhang J."/>
            <person name="Li Y."/>
            <person name="Zhou W."/>
            <person name="Zhang B."/>
            <person name="Hu W."/>
            <person name="Eijk M."/>
            <person name="Tang J."/>
            <person name="Witsenboer H."/>
            <person name="Zhao S."/>
            <person name="Li Z."/>
            <person name="Zhang A."/>
            <person name="Wang D."/>
            <person name="Liang C."/>
        </authorList>
    </citation>
    <scope>NUCLEOTIDE SEQUENCE [LARGE SCALE GENOMIC DNA]</scope>
    <source>
        <strain evidence="2">cv. G1812</strain>
    </source>
</reference>
<dbReference type="Proteomes" id="UP000015106">
    <property type="component" value="Chromosome 1"/>
</dbReference>
<proteinExistence type="predicted"/>
<keyword evidence="3" id="KW-1185">Reference proteome</keyword>
<reference evidence="2" key="3">
    <citation type="submission" date="2022-06" db="UniProtKB">
        <authorList>
            <consortium name="EnsemblPlants"/>
        </authorList>
    </citation>
    <scope>IDENTIFICATION</scope>
</reference>
<feature type="compositionally biased region" description="Pro residues" evidence="1">
    <location>
        <begin position="58"/>
        <end position="68"/>
    </location>
</feature>
<name>A0A8R7JXX1_TRIUA</name>
<sequence>MLAALRRNEMNKLLRPCQSDLMVCDARGGVAVAQPVAGPGGRGRGPSPGQHGDLSVQPPRPPPRPPAA</sequence>
<dbReference type="EnsemblPlants" id="TuG1812G0100001477.01.T01">
    <property type="protein sequence ID" value="TuG1812G0100001477.01.T01.cds414804"/>
    <property type="gene ID" value="TuG1812G0100001477.01"/>
</dbReference>
<protein>
    <submittedName>
        <fullName evidence="2">Uncharacterized protein</fullName>
    </submittedName>
</protein>
<evidence type="ECO:0000256" key="1">
    <source>
        <dbReference type="SAM" id="MobiDB-lite"/>
    </source>
</evidence>
<feature type="region of interest" description="Disordered" evidence="1">
    <location>
        <begin position="33"/>
        <end position="68"/>
    </location>
</feature>
<evidence type="ECO:0000313" key="3">
    <source>
        <dbReference type="Proteomes" id="UP000015106"/>
    </source>
</evidence>
<evidence type="ECO:0000313" key="2">
    <source>
        <dbReference type="EnsemblPlants" id="TuG1812G0100001477.01.T01.cds414804"/>
    </source>
</evidence>
<reference evidence="3" key="1">
    <citation type="journal article" date="2013" name="Nature">
        <title>Draft genome of the wheat A-genome progenitor Triticum urartu.</title>
        <authorList>
            <person name="Ling H.Q."/>
            <person name="Zhao S."/>
            <person name="Liu D."/>
            <person name="Wang J."/>
            <person name="Sun H."/>
            <person name="Zhang C."/>
            <person name="Fan H."/>
            <person name="Li D."/>
            <person name="Dong L."/>
            <person name="Tao Y."/>
            <person name="Gao C."/>
            <person name="Wu H."/>
            <person name="Li Y."/>
            <person name="Cui Y."/>
            <person name="Guo X."/>
            <person name="Zheng S."/>
            <person name="Wang B."/>
            <person name="Yu K."/>
            <person name="Liang Q."/>
            <person name="Yang W."/>
            <person name="Lou X."/>
            <person name="Chen J."/>
            <person name="Feng M."/>
            <person name="Jian J."/>
            <person name="Zhang X."/>
            <person name="Luo G."/>
            <person name="Jiang Y."/>
            <person name="Liu J."/>
            <person name="Wang Z."/>
            <person name="Sha Y."/>
            <person name="Zhang B."/>
            <person name="Wu H."/>
            <person name="Tang D."/>
            <person name="Shen Q."/>
            <person name="Xue P."/>
            <person name="Zou S."/>
            <person name="Wang X."/>
            <person name="Liu X."/>
            <person name="Wang F."/>
            <person name="Yang Y."/>
            <person name="An X."/>
            <person name="Dong Z."/>
            <person name="Zhang K."/>
            <person name="Zhang X."/>
            <person name="Luo M.C."/>
            <person name="Dvorak J."/>
            <person name="Tong Y."/>
            <person name="Wang J."/>
            <person name="Yang H."/>
            <person name="Li Z."/>
            <person name="Wang D."/>
            <person name="Zhang A."/>
            <person name="Wang J."/>
        </authorList>
    </citation>
    <scope>NUCLEOTIDE SEQUENCE</scope>
    <source>
        <strain evidence="3">cv. G1812</strain>
    </source>
</reference>
<dbReference type="Gramene" id="TuG1812G0100001477.01.T01">
    <property type="protein sequence ID" value="TuG1812G0100001477.01.T01.cds414804"/>
    <property type="gene ID" value="TuG1812G0100001477.01"/>
</dbReference>